<dbReference type="SUPFAM" id="SSF47862">
    <property type="entry name" value="Saposin"/>
    <property type="match status" value="1"/>
</dbReference>
<evidence type="ECO:0000313" key="10">
    <source>
        <dbReference type="Proteomes" id="UP000076078"/>
    </source>
</evidence>
<evidence type="ECO:0000313" key="9">
    <source>
        <dbReference type="EMBL" id="KYR02204.1"/>
    </source>
</evidence>
<evidence type="ECO:0000256" key="4">
    <source>
        <dbReference type="ARBA" id="ARBA00022737"/>
    </source>
</evidence>
<evidence type="ECO:0000256" key="7">
    <source>
        <dbReference type="SAM" id="SignalP"/>
    </source>
</evidence>
<dbReference type="InterPro" id="IPR008373">
    <property type="entry name" value="Saposin"/>
</dbReference>
<feature type="chain" id="PRO_5007593627" evidence="7">
    <location>
        <begin position="17"/>
        <end position="120"/>
    </location>
</feature>
<comment type="caution">
    <text evidence="9">The sequence shown here is derived from an EMBL/GenBank/DDBJ whole genome shotgun (WGS) entry which is preliminary data.</text>
</comment>
<dbReference type="InterPro" id="IPR051428">
    <property type="entry name" value="Sphingo_Act-Surfact_Prot"/>
</dbReference>
<dbReference type="GO" id="GO:0016020">
    <property type="term" value="C:membrane"/>
    <property type="evidence" value="ECO:0007669"/>
    <property type="project" value="GOC"/>
</dbReference>
<dbReference type="OMA" id="KACHILP"/>
<gene>
    <name evidence="9" type="ORF">DLAC_01024</name>
</gene>
<dbReference type="Pfam" id="PF03489">
    <property type="entry name" value="SapB_2"/>
    <property type="match status" value="1"/>
</dbReference>
<organism evidence="9 10">
    <name type="scientific">Tieghemostelium lacteum</name>
    <name type="common">Slime mold</name>
    <name type="synonym">Dictyostelium lacteum</name>
    <dbReference type="NCBI Taxonomy" id="361077"/>
    <lineage>
        <taxon>Eukaryota</taxon>
        <taxon>Amoebozoa</taxon>
        <taxon>Evosea</taxon>
        <taxon>Eumycetozoa</taxon>
        <taxon>Dictyostelia</taxon>
        <taxon>Dictyosteliales</taxon>
        <taxon>Raperosteliaceae</taxon>
        <taxon>Tieghemostelium</taxon>
    </lineage>
</organism>
<keyword evidence="4" id="KW-0677">Repeat</keyword>
<dbReference type="OrthoDB" id="20602at2759"/>
<dbReference type="AlphaFoldDB" id="A0A152A7M1"/>
<dbReference type="PANTHER" id="PTHR11480">
    <property type="entry name" value="SAPOSIN-RELATED"/>
    <property type="match status" value="1"/>
</dbReference>
<protein>
    <submittedName>
        <fullName evidence="9">Saposin B domain-containing protein</fullName>
    </submittedName>
</protein>
<dbReference type="InterPro" id="IPR007856">
    <property type="entry name" value="SapB_1"/>
</dbReference>
<name>A0A152A7M1_TIELA</name>
<sequence>MKYLLALIVLVTLANAINIHVLQAPNPFECTLCTYLAGVTESYVGQNKTETEIITLLQTECNRLSSKFSSECDGMVQNYIPDIITYLENNFTPKQICQKVELCGPSSSSAPQDEVEYIEF</sequence>
<keyword evidence="6" id="KW-0325">Glycoprotein</keyword>
<dbReference type="Pfam" id="PF05184">
    <property type="entry name" value="SapB_1"/>
    <property type="match status" value="1"/>
</dbReference>
<dbReference type="PROSITE" id="PS50015">
    <property type="entry name" value="SAP_B"/>
    <property type="match status" value="1"/>
</dbReference>
<evidence type="ECO:0000256" key="6">
    <source>
        <dbReference type="ARBA" id="ARBA00023180"/>
    </source>
</evidence>
<evidence type="ECO:0000259" key="8">
    <source>
        <dbReference type="PROSITE" id="PS50015"/>
    </source>
</evidence>
<accession>A0A152A7M1</accession>
<dbReference type="GO" id="GO:0005764">
    <property type="term" value="C:lysosome"/>
    <property type="evidence" value="ECO:0007669"/>
    <property type="project" value="InterPro"/>
</dbReference>
<evidence type="ECO:0000256" key="2">
    <source>
        <dbReference type="ARBA" id="ARBA00022525"/>
    </source>
</evidence>
<dbReference type="EMBL" id="LODT01000004">
    <property type="protein sequence ID" value="KYR02204.1"/>
    <property type="molecule type" value="Genomic_DNA"/>
</dbReference>
<dbReference type="InterPro" id="IPR011001">
    <property type="entry name" value="Saposin-like"/>
</dbReference>
<evidence type="ECO:0000256" key="1">
    <source>
        <dbReference type="ARBA" id="ARBA00004613"/>
    </source>
</evidence>
<feature type="domain" description="Saposin B-type" evidence="8">
    <location>
        <begin position="26"/>
        <end position="107"/>
    </location>
</feature>
<dbReference type="PANTHER" id="PTHR11480:SF101">
    <property type="entry name" value="SAPOSIN A-RELATED"/>
    <property type="match status" value="1"/>
</dbReference>
<dbReference type="SMART" id="SM00741">
    <property type="entry name" value="SapB"/>
    <property type="match status" value="1"/>
</dbReference>
<dbReference type="InterPro" id="IPR008138">
    <property type="entry name" value="SapB_2"/>
</dbReference>
<keyword evidence="10" id="KW-1185">Reference proteome</keyword>
<proteinExistence type="predicted"/>
<comment type="subcellular location">
    <subcellularLocation>
        <location evidence="1">Secreted</location>
    </subcellularLocation>
</comment>
<reference evidence="9 10" key="1">
    <citation type="submission" date="2015-12" db="EMBL/GenBank/DDBJ databases">
        <title>Dictyostelia acquired genes for synthesis and detection of signals that induce cell-type specialization by lateral gene transfer from prokaryotes.</title>
        <authorList>
            <person name="Gloeckner G."/>
            <person name="Schaap P."/>
        </authorList>
    </citation>
    <scope>NUCLEOTIDE SEQUENCE [LARGE SCALE GENOMIC DNA]</scope>
    <source>
        <strain evidence="9 10">TK</strain>
    </source>
</reference>
<dbReference type="InParanoid" id="A0A152A7M1"/>
<keyword evidence="2" id="KW-0964">Secreted</keyword>
<dbReference type="InterPro" id="IPR008139">
    <property type="entry name" value="SaposinB_dom"/>
</dbReference>
<dbReference type="FunFam" id="1.10.225.10:FF:000002">
    <property type="entry name" value="prosaposin isoform X2"/>
    <property type="match status" value="1"/>
</dbReference>
<dbReference type="GO" id="GO:0006665">
    <property type="term" value="P:sphingolipid metabolic process"/>
    <property type="evidence" value="ECO:0007669"/>
    <property type="project" value="InterPro"/>
</dbReference>
<evidence type="ECO:0000256" key="3">
    <source>
        <dbReference type="ARBA" id="ARBA00022729"/>
    </source>
</evidence>
<dbReference type="PRINTS" id="PR01797">
    <property type="entry name" value="SAPOSIN"/>
</dbReference>
<evidence type="ECO:0000256" key="5">
    <source>
        <dbReference type="ARBA" id="ARBA00023157"/>
    </source>
</evidence>
<keyword evidence="3 7" id="KW-0732">Signal</keyword>
<dbReference type="Proteomes" id="UP000076078">
    <property type="component" value="Unassembled WGS sequence"/>
</dbReference>
<feature type="signal peptide" evidence="7">
    <location>
        <begin position="1"/>
        <end position="16"/>
    </location>
</feature>
<dbReference type="Gene3D" id="1.10.225.10">
    <property type="entry name" value="Saposin-like"/>
    <property type="match status" value="1"/>
</dbReference>
<keyword evidence="5" id="KW-1015">Disulfide bond</keyword>
<dbReference type="STRING" id="361077.A0A152A7M1"/>
<dbReference type="GO" id="GO:0005576">
    <property type="term" value="C:extracellular region"/>
    <property type="evidence" value="ECO:0007669"/>
    <property type="project" value="UniProtKB-SubCell"/>
</dbReference>